<comment type="caution">
    <text evidence="3">The sequence shown here is derived from an EMBL/GenBank/DDBJ whole genome shotgun (WGS) entry which is preliminary data.</text>
</comment>
<organism evidence="3 4">
    <name type="scientific">Pangasianodon hypophthalmus</name>
    <name type="common">Striped catfish</name>
    <name type="synonym">Helicophagus hypophthalmus</name>
    <dbReference type="NCBI Taxonomy" id="310915"/>
    <lineage>
        <taxon>Eukaryota</taxon>
        <taxon>Metazoa</taxon>
        <taxon>Chordata</taxon>
        <taxon>Craniata</taxon>
        <taxon>Vertebrata</taxon>
        <taxon>Euteleostomi</taxon>
        <taxon>Actinopterygii</taxon>
        <taxon>Neopterygii</taxon>
        <taxon>Teleostei</taxon>
        <taxon>Ostariophysi</taxon>
        <taxon>Siluriformes</taxon>
        <taxon>Pangasiidae</taxon>
        <taxon>Pangasianodon</taxon>
    </lineage>
</organism>
<dbReference type="Proteomes" id="UP000327468">
    <property type="component" value="Chromosome 27"/>
</dbReference>
<feature type="signal peptide" evidence="2">
    <location>
        <begin position="1"/>
        <end position="17"/>
    </location>
</feature>
<protein>
    <recommendedName>
        <fullName evidence="5">Uroplakin-2</fullName>
    </recommendedName>
</protein>
<dbReference type="InterPro" id="IPR009952">
    <property type="entry name" value="Uroplakin-2"/>
</dbReference>
<reference evidence="3 4" key="1">
    <citation type="submission" date="2019-06" db="EMBL/GenBank/DDBJ databases">
        <title>A chromosome-scale genome assembly of the striped catfish, Pangasianodon hypophthalmus.</title>
        <authorList>
            <person name="Wen M."/>
            <person name="Zahm M."/>
            <person name="Roques C."/>
            <person name="Cabau C."/>
            <person name="Klopp C."/>
            <person name="Donnadieu C."/>
            <person name="Jouanno E."/>
            <person name="Avarre J.-C."/>
            <person name="Campet M."/>
            <person name="Ha T.T.T."/>
            <person name="Dugue R."/>
            <person name="Lampietro C."/>
            <person name="Louis A."/>
            <person name="Herpin A."/>
            <person name="Echchiki A."/>
            <person name="Berthelot C."/>
            <person name="Parey E."/>
            <person name="Roest-Crollius H."/>
            <person name="Braasch I."/>
            <person name="Postlethwait J."/>
            <person name="Bobe J."/>
            <person name="Montfort J."/>
            <person name="Bouchez O."/>
            <person name="Begum T."/>
            <person name="Schartl M."/>
            <person name="Guiguen Y."/>
        </authorList>
    </citation>
    <scope>NUCLEOTIDE SEQUENCE [LARGE SCALE GENOMIC DNA]</scope>
    <source>
        <strain evidence="3 4">Indonesia</strain>
        <tissue evidence="3">Blood</tissue>
    </source>
</reference>
<accession>A0A5N5JTE7</accession>
<keyword evidence="1" id="KW-0812">Transmembrane</keyword>
<keyword evidence="2" id="KW-0732">Signal</keyword>
<evidence type="ECO:0008006" key="5">
    <source>
        <dbReference type="Google" id="ProtNLM"/>
    </source>
</evidence>
<dbReference type="PANTHER" id="PTHR17573:SF0">
    <property type="entry name" value="UROPLAKIN-2"/>
    <property type="match status" value="1"/>
</dbReference>
<evidence type="ECO:0000256" key="1">
    <source>
        <dbReference type="SAM" id="Phobius"/>
    </source>
</evidence>
<evidence type="ECO:0000313" key="4">
    <source>
        <dbReference type="Proteomes" id="UP000327468"/>
    </source>
</evidence>
<keyword evidence="4" id="KW-1185">Reference proteome</keyword>
<proteinExistence type="predicted"/>
<dbReference type="AlphaFoldDB" id="A0A5N5JTE7"/>
<dbReference type="Pfam" id="PF07353">
    <property type="entry name" value="Uroplakin_II"/>
    <property type="match status" value="1"/>
</dbReference>
<feature type="transmembrane region" description="Helical" evidence="1">
    <location>
        <begin position="143"/>
        <end position="169"/>
    </location>
</feature>
<evidence type="ECO:0000256" key="2">
    <source>
        <dbReference type="SAM" id="SignalP"/>
    </source>
</evidence>
<evidence type="ECO:0000313" key="3">
    <source>
        <dbReference type="EMBL" id="KAB5522628.1"/>
    </source>
</evidence>
<feature type="chain" id="PRO_5024433904" description="Uroplakin-2" evidence="2">
    <location>
        <begin position="18"/>
        <end position="174"/>
    </location>
</feature>
<keyword evidence="1" id="KW-0472">Membrane</keyword>
<dbReference type="EMBL" id="VFJC01000028">
    <property type="protein sequence ID" value="KAB5522628.1"/>
    <property type="molecule type" value="Genomic_DNA"/>
</dbReference>
<gene>
    <name evidence="3" type="ORF">PHYPO_G00161700</name>
</gene>
<sequence>MLAVILILGGLIPPIHTDDFPLSMLSAHDKVITGRFFDSLLLSLPPCTYAGKSVDLEYLNCDTNTSYILYDIFTVPNCNSSGNLTGSTAFSRNIGYQLTNLSNGTQYKINYKIGDIRSIPLMATTRTVADYTEIKLGSQGRSAAMVVITVILSVAMFILLISIIISMFVSPNEE</sequence>
<dbReference type="PANTHER" id="PTHR17573">
    <property type="entry name" value="UROPLAKIN II"/>
    <property type="match status" value="1"/>
</dbReference>
<keyword evidence="1" id="KW-1133">Transmembrane helix</keyword>
<name>A0A5N5JTE7_PANHP</name>